<dbReference type="AlphaFoldDB" id="A0A1B1UQ10"/>
<dbReference type="Gene3D" id="1.20.1600.10">
    <property type="entry name" value="Outer membrane efflux proteins (OEP)"/>
    <property type="match status" value="1"/>
</dbReference>
<dbReference type="OrthoDB" id="9806939at2"/>
<evidence type="ECO:0000256" key="2">
    <source>
        <dbReference type="ARBA" id="ARBA00022448"/>
    </source>
</evidence>
<dbReference type="InterPro" id="IPR058649">
    <property type="entry name" value="CzcB_C"/>
</dbReference>
<accession>A0A1B1UQ10</accession>
<dbReference type="EMBL" id="CP016428">
    <property type="protein sequence ID" value="ANW04910.1"/>
    <property type="molecule type" value="Genomic_DNA"/>
</dbReference>
<keyword evidence="2" id="KW-0813">Transport</keyword>
<feature type="domain" description="CzcB-like barrel-sandwich hybrid" evidence="6">
    <location>
        <begin position="86"/>
        <end position="252"/>
    </location>
</feature>
<organism evidence="8 9">
    <name type="scientific">Bradyrhizobium icense</name>
    <dbReference type="NCBI Taxonomy" id="1274631"/>
    <lineage>
        <taxon>Bacteria</taxon>
        <taxon>Pseudomonadati</taxon>
        <taxon>Pseudomonadota</taxon>
        <taxon>Alphaproteobacteria</taxon>
        <taxon>Hyphomicrobiales</taxon>
        <taxon>Nitrobacteraceae</taxon>
        <taxon>Bradyrhizobium</taxon>
    </lineage>
</organism>
<feature type="signal peptide" evidence="4">
    <location>
        <begin position="1"/>
        <end position="37"/>
    </location>
</feature>
<dbReference type="Proteomes" id="UP000092839">
    <property type="component" value="Chromosome"/>
</dbReference>
<dbReference type="KEGG" id="bic:LMTR13_37030"/>
<dbReference type="Gene3D" id="2.40.420.20">
    <property type="match status" value="1"/>
</dbReference>
<dbReference type="InterPro" id="IPR006143">
    <property type="entry name" value="RND_pump_MFP"/>
</dbReference>
<evidence type="ECO:0000259" key="5">
    <source>
        <dbReference type="Pfam" id="PF25954"/>
    </source>
</evidence>
<dbReference type="GO" id="GO:0016020">
    <property type="term" value="C:membrane"/>
    <property type="evidence" value="ECO:0007669"/>
    <property type="project" value="InterPro"/>
</dbReference>
<evidence type="ECO:0000313" key="9">
    <source>
        <dbReference type="Proteomes" id="UP000092839"/>
    </source>
</evidence>
<reference evidence="8 9" key="1">
    <citation type="submission" date="2016-07" db="EMBL/GenBank/DDBJ databases">
        <title>Complete genome sequence of Bradyrhizobium icense LMTR 13T, a potential inoculant strain isolated from lima bean (Phaseolus lunatus) in Peru.</title>
        <authorList>
            <person name="Ormeno-Orrillo E."/>
            <person name="Duran D."/>
            <person name="Rogel M.A."/>
            <person name="Rey L."/>
            <person name="Imperial J."/>
            <person name="Ruiz-Argueso T."/>
            <person name="Martinez-Romero E."/>
        </authorList>
    </citation>
    <scope>NUCLEOTIDE SEQUENCE [LARGE SCALE GENOMIC DNA]</scope>
    <source>
        <strain evidence="8 9">LMTR 13</strain>
    </source>
</reference>
<dbReference type="SUPFAM" id="SSF111369">
    <property type="entry name" value="HlyD-like secretion proteins"/>
    <property type="match status" value="1"/>
</dbReference>
<dbReference type="STRING" id="1274631.LMTR13_37030"/>
<evidence type="ECO:0008006" key="10">
    <source>
        <dbReference type="Google" id="ProtNLM"/>
    </source>
</evidence>
<dbReference type="Pfam" id="PF25975">
    <property type="entry name" value="CzcB_C"/>
    <property type="match status" value="1"/>
</dbReference>
<comment type="similarity">
    <text evidence="1">Belongs to the membrane fusion protein (MFP) (TC 8.A.1) family.</text>
</comment>
<name>A0A1B1UQ10_9BRAD</name>
<feature type="domain" description="CzcB-like C-terminal circularly permuted SH3-like" evidence="7">
    <location>
        <begin position="340"/>
        <end position="395"/>
    </location>
</feature>
<feature type="domain" description="CusB-like beta-barrel" evidence="5">
    <location>
        <begin position="256"/>
        <end position="331"/>
    </location>
</feature>
<feature type="chain" id="PRO_5008530847" description="Efflux transporter periplasmic adaptor subunit" evidence="4">
    <location>
        <begin position="38"/>
        <end position="403"/>
    </location>
</feature>
<evidence type="ECO:0000313" key="8">
    <source>
        <dbReference type="EMBL" id="ANW04910.1"/>
    </source>
</evidence>
<sequence length="403" mass="43833">MNVEFETLRRQPASIRQMAFVVALAVSSLTLSGPACAVDTDGPTVSRVMVTGDQMHQLDIAPATAKALVRTKSAIGQIAFNEDASTAVLSPFSGRVTKVLKKIGEDLKHGEPLFEIDSPEVAQAQTDFISALQTLEKAKSQLNLAKRTLDRQLSLMTDKVTAQRDVDQARNEHAAAESDFATAQGAVQAARNRLRVIFGRDGQEIERIERERIINPLITINAPIDGTVVNRKIGPGQFIRADAAEPLYSISDLSMMWLKAFVPESDIAYIRVGQELQVKVSAFPNQMFTARITSVGASSDQQTRRIVVRSEIDNPGRLLKADMFATFRIATGDRASLPVVPVASIIRNGDAASVWVECEPSVFERRKVLLGSETNGLVQIVSGLKPGERVVGRGAIFIGNEVK</sequence>
<dbReference type="Gene3D" id="2.40.30.170">
    <property type="match status" value="1"/>
</dbReference>
<dbReference type="NCBIfam" id="TIGR01730">
    <property type="entry name" value="RND_mfp"/>
    <property type="match status" value="1"/>
</dbReference>
<evidence type="ECO:0000256" key="4">
    <source>
        <dbReference type="SAM" id="SignalP"/>
    </source>
</evidence>
<evidence type="ECO:0000256" key="3">
    <source>
        <dbReference type="SAM" id="Coils"/>
    </source>
</evidence>
<dbReference type="InterPro" id="IPR058792">
    <property type="entry name" value="Beta-barrel_RND_2"/>
</dbReference>
<feature type="coiled-coil region" evidence="3">
    <location>
        <begin position="132"/>
        <end position="179"/>
    </location>
</feature>
<dbReference type="FunFam" id="2.40.30.170:FF:000010">
    <property type="entry name" value="Efflux RND transporter periplasmic adaptor subunit"/>
    <property type="match status" value="1"/>
</dbReference>
<keyword evidence="4" id="KW-0732">Signal</keyword>
<dbReference type="Pfam" id="PF25954">
    <property type="entry name" value="Beta-barrel_RND_2"/>
    <property type="match status" value="1"/>
</dbReference>
<dbReference type="InterPro" id="IPR051909">
    <property type="entry name" value="MFP_Cation_Efflux"/>
</dbReference>
<evidence type="ECO:0000259" key="6">
    <source>
        <dbReference type="Pfam" id="PF25973"/>
    </source>
</evidence>
<dbReference type="RefSeq" id="WP_065732046.1">
    <property type="nucleotide sequence ID" value="NZ_CP016428.1"/>
</dbReference>
<dbReference type="InterPro" id="IPR058647">
    <property type="entry name" value="BSH_CzcB-like"/>
</dbReference>
<dbReference type="GO" id="GO:0022857">
    <property type="term" value="F:transmembrane transporter activity"/>
    <property type="evidence" value="ECO:0007669"/>
    <property type="project" value="InterPro"/>
</dbReference>
<dbReference type="Pfam" id="PF25973">
    <property type="entry name" value="BSH_CzcB"/>
    <property type="match status" value="1"/>
</dbReference>
<keyword evidence="3" id="KW-0175">Coiled coil</keyword>
<protein>
    <recommendedName>
        <fullName evidence="10">Efflux transporter periplasmic adaptor subunit</fullName>
    </recommendedName>
</protein>
<dbReference type="Gene3D" id="2.40.50.100">
    <property type="match status" value="1"/>
</dbReference>
<evidence type="ECO:0000256" key="1">
    <source>
        <dbReference type="ARBA" id="ARBA00009477"/>
    </source>
</evidence>
<proteinExistence type="inferred from homology"/>
<evidence type="ECO:0000259" key="7">
    <source>
        <dbReference type="Pfam" id="PF25975"/>
    </source>
</evidence>
<gene>
    <name evidence="8" type="ORF">LMTR13_37030</name>
</gene>
<keyword evidence="9" id="KW-1185">Reference proteome</keyword>
<dbReference type="PANTHER" id="PTHR30097">
    <property type="entry name" value="CATION EFFLUX SYSTEM PROTEIN CUSB"/>
    <property type="match status" value="1"/>
</dbReference>